<reference evidence="1 2" key="1">
    <citation type="submission" date="2018-04" db="EMBL/GenBank/DDBJ databases">
        <title>Novel Campyloabacter and Helicobacter Species and Strains.</title>
        <authorList>
            <person name="Mannion A.J."/>
            <person name="Shen Z."/>
            <person name="Fox J.G."/>
        </authorList>
    </citation>
    <scope>NUCLEOTIDE SEQUENCE [LARGE SCALE GENOMIC DNA]</scope>
    <source>
        <strain evidence="1 2">MIT 04-9362</strain>
    </source>
</reference>
<dbReference type="EMBL" id="NXLX01000013">
    <property type="protein sequence ID" value="RDU73011.1"/>
    <property type="molecule type" value="Genomic_DNA"/>
</dbReference>
<gene>
    <name evidence="1" type="ORF">CQA57_05660</name>
</gene>
<protein>
    <submittedName>
        <fullName evidence="1">Uncharacterized protein</fullName>
    </submittedName>
</protein>
<sequence length="291" mass="34002">MGNRCVIYKENEEKGIFLHWNGGRDTVEPVLEVAKELGLKYDEIKTLFRFFVEPDFSDYSILDKDNGDNGVYIINDDFKIVERLYNKYSEQKSHDPKRIKLLVKEYYLLTKAIIEHIQSNGYIVKTIKASICGKEASIRIDTEWDCNTNSHSYTFSIEGNVFGQLPIKDISDRSPIDISHFLAHKIINVFYEKTEIIKSKIKKIPKEQIDKKRILEEIISDEDCLFYCQNTNILYSMVETAGVIKMVSEQGIHNNEIFEKIIIDKIAYEKDHIIVNDLKGFVYLFLILKKY</sequence>
<evidence type="ECO:0000313" key="1">
    <source>
        <dbReference type="EMBL" id="RDU73011.1"/>
    </source>
</evidence>
<comment type="caution">
    <text evidence="1">The sequence shown here is derived from an EMBL/GenBank/DDBJ whole genome shotgun (WGS) entry which is preliminary data.</text>
</comment>
<organism evidence="1 2">
    <name type="scientific">Helicobacter anseris</name>
    <dbReference type="NCBI Taxonomy" id="375926"/>
    <lineage>
        <taxon>Bacteria</taxon>
        <taxon>Pseudomonadati</taxon>
        <taxon>Campylobacterota</taxon>
        <taxon>Epsilonproteobacteria</taxon>
        <taxon>Campylobacterales</taxon>
        <taxon>Helicobacteraceae</taxon>
        <taxon>Helicobacter</taxon>
    </lineage>
</organism>
<accession>A0A3D8J821</accession>
<keyword evidence="2" id="KW-1185">Reference proteome</keyword>
<dbReference type="Proteomes" id="UP000256695">
    <property type="component" value="Unassembled WGS sequence"/>
</dbReference>
<evidence type="ECO:0000313" key="2">
    <source>
        <dbReference type="Proteomes" id="UP000256695"/>
    </source>
</evidence>
<dbReference type="AlphaFoldDB" id="A0A3D8J821"/>
<dbReference type="RefSeq" id="WP_115579263.1">
    <property type="nucleotide sequence ID" value="NZ_NXLX01000013.1"/>
</dbReference>
<name>A0A3D8J821_9HELI</name>
<dbReference type="OrthoDB" id="5197116at2"/>
<proteinExistence type="predicted"/>